<proteinExistence type="predicted"/>
<evidence type="ECO:0000313" key="2">
    <source>
        <dbReference type="Proteomes" id="UP000187465"/>
    </source>
</evidence>
<evidence type="ECO:0000313" key="1">
    <source>
        <dbReference type="EMBL" id="OMD21365.1"/>
    </source>
</evidence>
<dbReference type="AlphaFoldDB" id="A0A1R0WU70"/>
<gene>
    <name evidence="1" type="ORF">BJP51_06950</name>
</gene>
<comment type="caution">
    <text evidence="1">The sequence shown here is derived from an EMBL/GenBank/DDBJ whole genome shotgun (WGS) entry which is preliminary data.</text>
</comment>
<dbReference type="Pfam" id="PF10978">
    <property type="entry name" value="DUF2785"/>
    <property type="match status" value="1"/>
</dbReference>
<dbReference type="RefSeq" id="WP_036678294.1">
    <property type="nucleotide sequence ID" value="NZ_MKQP01000078.1"/>
</dbReference>
<dbReference type="Proteomes" id="UP000187465">
    <property type="component" value="Unassembled WGS sequence"/>
</dbReference>
<organism evidence="1 2">
    <name type="scientific">Paenibacillus odorifer</name>
    <dbReference type="NCBI Taxonomy" id="189426"/>
    <lineage>
        <taxon>Bacteria</taxon>
        <taxon>Bacillati</taxon>
        <taxon>Bacillota</taxon>
        <taxon>Bacilli</taxon>
        <taxon>Bacillales</taxon>
        <taxon>Paenibacillaceae</taxon>
        <taxon>Paenibacillus</taxon>
    </lineage>
</organism>
<evidence type="ECO:0008006" key="3">
    <source>
        <dbReference type="Google" id="ProtNLM"/>
    </source>
</evidence>
<dbReference type="InterPro" id="IPR021247">
    <property type="entry name" value="DUF2785"/>
</dbReference>
<sequence length="273" mass="32039">MNLKETLICIKENDYEAPPDTFQLVLEMINNIGSLDAQLQDELIYTTLSHWIPGNSLTTNELEQLIPVILDKNHLHFKLGETNTDSVFTRSFSMLVIPLLFMRHKESPFLSREQIHQIKEKVFCSVQNERDYRGYDEEKGWAHALAHAADTLDELAQCSELDKNDLITILDLVYEKMTITDRIYSDGEDERMVRSLMSVLDRKMLSQTYVEQWIRSFGDVEKTPEFLPAFKQKNNIKNFLKSLYFRVKYYKVDANLCPTIEHTLYKVEKVYYS</sequence>
<name>A0A1R0WU70_9BACL</name>
<dbReference type="EMBL" id="MKQP01000078">
    <property type="protein sequence ID" value="OMD21365.1"/>
    <property type="molecule type" value="Genomic_DNA"/>
</dbReference>
<accession>A0A1R0WU70</accession>
<reference evidence="1 2" key="1">
    <citation type="submission" date="2016-10" db="EMBL/GenBank/DDBJ databases">
        <title>Paenibacillus species isolates.</title>
        <authorList>
            <person name="Beno S.M."/>
        </authorList>
    </citation>
    <scope>NUCLEOTIDE SEQUENCE [LARGE SCALE GENOMIC DNA]</scope>
    <source>
        <strain evidence="1 2">FSL H7-0604</strain>
    </source>
</reference>
<protein>
    <recommendedName>
        <fullName evidence="3">DUF2785 domain-containing protein</fullName>
    </recommendedName>
</protein>